<accession>A0ABY5KWS3</accession>
<dbReference type="SUPFAM" id="SSF52540">
    <property type="entry name" value="P-loop containing nucleoside triphosphate hydrolases"/>
    <property type="match status" value="1"/>
</dbReference>
<dbReference type="RefSeq" id="WP_227570187.1">
    <property type="nucleotide sequence ID" value="NZ_CP101988.1"/>
</dbReference>
<dbReference type="PROSITE" id="PS00211">
    <property type="entry name" value="ABC_TRANSPORTER_1"/>
    <property type="match status" value="1"/>
</dbReference>
<feature type="domain" description="ABC transporter" evidence="3">
    <location>
        <begin position="21"/>
        <end position="247"/>
    </location>
</feature>
<gene>
    <name evidence="4" type="ORF">NP064_14335</name>
</gene>
<name>A0ABY5KWS3_9CELL</name>
<evidence type="ECO:0000313" key="5">
    <source>
        <dbReference type="Proteomes" id="UP001316189"/>
    </source>
</evidence>
<sequence>MPDVRAPAGGAPGARAPGPAVRATDLRVVRGGRRGTLALDGVTLTVPSGVIVGVLGPSGSGKSTLLRAIVGVQVITSGSIEVLGLPAGSTGLRRRLGYVTQAPSVYGDLTVQRNLRYLGAVVGAPASDVGRVLDEVDLVDCAHRRVDSLSGGQRSRVSLAAALLGTPELLVLDEPTVGLDPVLRRDLWDLFGRLRERGTTLLVSSHVMDEATRCDRLLLLRDGHVIADDTLPGLLARTGTSDVDAAFLALIEGQPPNGRGS</sequence>
<dbReference type="InterPro" id="IPR003593">
    <property type="entry name" value="AAA+_ATPase"/>
</dbReference>
<dbReference type="PROSITE" id="PS50893">
    <property type="entry name" value="ABC_TRANSPORTER_2"/>
    <property type="match status" value="1"/>
</dbReference>
<proteinExistence type="predicted"/>
<keyword evidence="2 4" id="KW-0067">ATP-binding</keyword>
<dbReference type="InterPro" id="IPR003439">
    <property type="entry name" value="ABC_transporter-like_ATP-bd"/>
</dbReference>
<dbReference type="Gene3D" id="3.40.50.300">
    <property type="entry name" value="P-loop containing nucleotide triphosphate hydrolases"/>
    <property type="match status" value="1"/>
</dbReference>
<dbReference type="SMART" id="SM00382">
    <property type="entry name" value="AAA"/>
    <property type="match status" value="1"/>
</dbReference>
<dbReference type="CDD" id="cd03230">
    <property type="entry name" value="ABC_DR_subfamily_A"/>
    <property type="match status" value="1"/>
</dbReference>
<reference evidence="4 5" key="1">
    <citation type="submission" date="2022-07" db="EMBL/GenBank/DDBJ databases">
        <title>Novel species in genus cellulomonas.</title>
        <authorList>
            <person name="Ye L."/>
        </authorList>
    </citation>
    <scope>NUCLEOTIDE SEQUENCE [LARGE SCALE GENOMIC DNA]</scope>
    <source>
        <strain evidence="5">zg-Y338</strain>
    </source>
</reference>
<dbReference type="EMBL" id="CP101988">
    <property type="protein sequence ID" value="UUI74942.1"/>
    <property type="molecule type" value="Genomic_DNA"/>
</dbReference>
<keyword evidence="1" id="KW-0547">Nucleotide-binding</keyword>
<keyword evidence="5" id="KW-1185">Reference proteome</keyword>
<dbReference type="InterPro" id="IPR027417">
    <property type="entry name" value="P-loop_NTPase"/>
</dbReference>
<evidence type="ECO:0000313" key="4">
    <source>
        <dbReference type="EMBL" id="UUI74942.1"/>
    </source>
</evidence>
<organism evidence="4 5">
    <name type="scientific">Cellulomonas chengniuliangii</name>
    <dbReference type="NCBI Taxonomy" id="2968084"/>
    <lineage>
        <taxon>Bacteria</taxon>
        <taxon>Bacillati</taxon>
        <taxon>Actinomycetota</taxon>
        <taxon>Actinomycetes</taxon>
        <taxon>Micrococcales</taxon>
        <taxon>Cellulomonadaceae</taxon>
        <taxon>Cellulomonas</taxon>
    </lineage>
</organism>
<evidence type="ECO:0000256" key="2">
    <source>
        <dbReference type="ARBA" id="ARBA00022840"/>
    </source>
</evidence>
<dbReference type="GO" id="GO:0005524">
    <property type="term" value="F:ATP binding"/>
    <property type="evidence" value="ECO:0007669"/>
    <property type="project" value="UniProtKB-KW"/>
</dbReference>
<dbReference type="Pfam" id="PF00005">
    <property type="entry name" value="ABC_tran"/>
    <property type="match status" value="1"/>
</dbReference>
<dbReference type="Proteomes" id="UP001316189">
    <property type="component" value="Chromosome"/>
</dbReference>
<evidence type="ECO:0000256" key="1">
    <source>
        <dbReference type="ARBA" id="ARBA00022741"/>
    </source>
</evidence>
<dbReference type="PANTHER" id="PTHR43038">
    <property type="entry name" value="ATP-BINDING CASSETTE, SUB-FAMILY H, MEMBER 1"/>
    <property type="match status" value="1"/>
</dbReference>
<dbReference type="InterPro" id="IPR017871">
    <property type="entry name" value="ABC_transporter-like_CS"/>
</dbReference>
<evidence type="ECO:0000259" key="3">
    <source>
        <dbReference type="PROSITE" id="PS50893"/>
    </source>
</evidence>
<protein>
    <submittedName>
        <fullName evidence="4">ABC transporter ATP-binding protein</fullName>
    </submittedName>
</protein>
<dbReference type="PANTHER" id="PTHR43038:SF3">
    <property type="entry name" value="ABC TRANSPORTER G FAMILY MEMBER 20 ISOFORM X1"/>
    <property type="match status" value="1"/>
</dbReference>